<comment type="caution">
    <text evidence="3">The sequence shown here is derived from an EMBL/GenBank/DDBJ whole genome shotgun (WGS) entry which is preliminary data.</text>
</comment>
<dbReference type="AlphaFoldDB" id="A0A8J2L9H4"/>
<keyword evidence="4" id="KW-1185">Reference proteome</keyword>
<feature type="domain" description="Carboxylesterase type B" evidence="2">
    <location>
        <begin position="3"/>
        <end position="97"/>
    </location>
</feature>
<reference evidence="3" key="1">
    <citation type="submission" date="2021-06" db="EMBL/GenBank/DDBJ databases">
        <authorList>
            <person name="Hodson N. C."/>
            <person name="Mongue J. A."/>
            <person name="Jaron S. K."/>
        </authorList>
    </citation>
    <scope>NUCLEOTIDE SEQUENCE</scope>
</reference>
<dbReference type="EMBL" id="CAJVCH010546868">
    <property type="protein sequence ID" value="CAG7828261.1"/>
    <property type="molecule type" value="Genomic_DNA"/>
</dbReference>
<evidence type="ECO:0000259" key="2">
    <source>
        <dbReference type="Pfam" id="PF00135"/>
    </source>
</evidence>
<feature type="non-terminal residue" evidence="3">
    <location>
        <position position="1"/>
    </location>
</feature>
<dbReference type="OrthoDB" id="19653at2759"/>
<dbReference type="InterPro" id="IPR002018">
    <property type="entry name" value="CarbesteraseB"/>
</dbReference>
<evidence type="ECO:0000313" key="4">
    <source>
        <dbReference type="Proteomes" id="UP000708208"/>
    </source>
</evidence>
<accession>A0A8J2L9H4</accession>
<sequence length="140" mass="16327">GLYSTAVLMQDSKNLDKFESEIVPAVKTIFAIKNQNVEEIARKIQKMYVPDESGINFAERAIQYVHLFGDGFFNFDIHETVRLQRSFSPVYFYLQNNTDIPDFHEIFVAVSWKRPFWLDAGWALLKSFLKDKILGIPPKY</sequence>
<proteinExistence type="predicted"/>
<dbReference type="Pfam" id="PF00135">
    <property type="entry name" value="COesterase"/>
    <property type="match status" value="1"/>
</dbReference>
<evidence type="ECO:0000313" key="3">
    <source>
        <dbReference type="EMBL" id="CAG7828261.1"/>
    </source>
</evidence>
<protein>
    <recommendedName>
        <fullName evidence="2">Carboxylesterase type B domain-containing protein</fullName>
    </recommendedName>
</protein>
<keyword evidence="1" id="KW-0325">Glycoprotein</keyword>
<organism evidence="3 4">
    <name type="scientific">Allacma fusca</name>
    <dbReference type="NCBI Taxonomy" id="39272"/>
    <lineage>
        <taxon>Eukaryota</taxon>
        <taxon>Metazoa</taxon>
        <taxon>Ecdysozoa</taxon>
        <taxon>Arthropoda</taxon>
        <taxon>Hexapoda</taxon>
        <taxon>Collembola</taxon>
        <taxon>Symphypleona</taxon>
        <taxon>Sminthuridae</taxon>
        <taxon>Allacma</taxon>
    </lineage>
</organism>
<evidence type="ECO:0000256" key="1">
    <source>
        <dbReference type="ARBA" id="ARBA00023180"/>
    </source>
</evidence>
<name>A0A8J2L9H4_9HEXA</name>
<gene>
    <name evidence="3" type="ORF">AFUS01_LOCUS38202</name>
</gene>
<dbReference type="Proteomes" id="UP000708208">
    <property type="component" value="Unassembled WGS sequence"/>
</dbReference>